<dbReference type="RefSeq" id="WP_095511297.1">
    <property type="nucleotide sequence ID" value="NZ_MQWD01000001.1"/>
</dbReference>
<organism evidence="2 3">
    <name type="scientific">Rubrivirga marina</name>
    <dbReference type="NCBI Taxonomy" id="1196024"/>
    <lineage>
        <taxon>Bacteria</taxon>
        <taxon>Pseudomonadati</taxon>
        <taxon>Rhodothermota</taxon>
        <taxon>Rhodothermia</taxon>
        <taxon>Rhodothermales</taxon>
        <taxon>Rubricoccaceae</taxon>
        <taxon>Rubrivirga</taxon>
    </lineage>
</organism>
<dbReference type="AlphaFoldDB" id="A0A271J2X7"/>
<feature type="chain" id="PRO_5013126026" evidence="1">
    <location>
        <begin position="18"/>
        <end position="228"/>
    </location>
</feature>
<dbReference type="Proteomes" id="UP000216339">
    <property type="component" value="Unassembled WGS sequence"/>
</dbReference>
<evidence type="ECO:0000313" key="2">
    <source>
        <dbReference type="EMBL" id="PAP77628.1"/>
    </source>
</evidence>
<keyword evidence="3" id="KW-1185">Reference proteome</keyword>
<evidence type="ECO:0000256" key="1">
    <source>
        <dbReference type="SAM" id="SignalP"/>
    </source>
</evidence>
<dbReference type="OrthoDB" id="9839049at2"/>
<reference evidence="2 3" key="1">
    <citation type="submission" date="2016-11" db="EMBL/GenBank/DDBJ databases">
        <title>Study of marine rhodopsin-containing bacteria.</title>
        <authorList>
            <person name="Yoshizawa S."/>
            <person name="Kumagai Y."/>
            <person name="Kogure K."/>
        </authorList>
    </citation>
    <scope>NUCLEOTIDE SEQUENCE [LARGE SCALE GENOMIC DNA]</scope>
    <source>
        <strain evidence="2 3">SAORIC-28</strain>
    </source>
</reference>
<accession>A0A271J2X7</accession>
<sequence>MRIALVLLVLAAAPAVAQPSATSVVEAWRTDWRRSAQGLAGIDVREEAEWTIDGPRGRTVVEADGRIRYSRGIPERDLDRVLVNGREVPADRGRGQGQRWQRAFGPAGREVHAPPLLPLALLGTAEPDRIEADREAGVAAWRVGFDSPAGRAEAWFTRSGAPHLLRVRTEGERPRGGRFMRDVRYARVRGLDLPVRAEATFTVRQRRRLRDYLVTLRADATYTGHTLR</sequence>
<proteinExistence type="predicted"/>
<gene>
    <name evidence="2" type="ORF">BSZ37_14850</name>
</gene>
<evidence type="ECO:0000313" key="3">
    <source>
        <dbReference type="Proteomes" id="UP000216339"/>
    </source>
</evidence>
<name>A0A271J2X7_9BACT</name>
<protein>
    <submittedName>
        <fullName evidence="2">Uncharacterized protein</fullName>
    </submittedName>
</protein>
<comment type="caution">
    <text evidence="2">The sequence shown here is derived from an EMBL/GenBank/DDBJ whole genome shotgun (WGS) entry which is preliminary data.</text>
</comment>
<keyword evidence="1" id="KW-0732">Signal</keyword>
<feature type="signal peptide" evidence="1">
    <location>
        <begin position="1"/>
        <end position="17"/>
    </location>
</feature>
<dbReference type="EMBL" id="MQWD01000001">
    <property type="protein sequence ID" value="PAP77628.1"/>
    <property type="molecule type" value="Genomic_DNA"/>
</dbReference>